<dbReference type="InterPro" id="IPR013783">
    <property type="entry name" value="Ig-like_fold"/>
</dbReference>
<dbReference type="Gene3D" id="1.10.101.10">
    <property type="entry name" value="PGBD-like superfamily/PGBD"/>
    <property type="match status" value="1"/>
</dbReference>
<proteinExistence type="predicted"/>
<protein>
    <recommendedName>
        <fullName evidence="3">Peptidoglycan binding-like domain-containing protein</fullName>
    </recommendedName>
</protein>
<dbReference type="InterPro" id="IPR036366">
    <property type="entry name" value="PGBDSf"/>
</dbReference>
<dbReference type="InterPro" id="IPR036365">
    <property type="entry name" value="PGBD-like_sf"/>
</dbReference>
<dbReference type="Proteomes" id="UP000177269">
    <property type="component" value="Unassembled WGS sequence"/>
</dbReference>
<dbReference type="AlphaFoldDB" id="A0A1G2P0Q5"/>
<comment type="caution">
    <text evidence="1">The sequence shown here is derived from an EMBL/GenBank/DDBJ whole genome shotgun (WGS) entry which is preliminary data.</text>
</comment>
<accession>A0A1G2P0Q5</accession>
<dbReference type="Gene3D" id="2.60.40.10">
    <property type="entry name" value="Immunoglobulins"/>
    <property type="match status" value="1"/>
</dbReference>
<reference evidence="1 2" key="1">
    <citation type="journal article" date="2016" name="Nat. Commun.">
        <title>Thousands of microbial genomes shed light on interconnected biogeochemical processes in an aquifer system.</title>
        <authorList>
            <person name="Anantharaman K."/>
            <person name="Brown C.T."/>
            <person name="Hug L.A."/>
            <person name="Sharon I."/>
            <person name="Castelle C.J."/>
            <person name="Probst A.J."/>
            <person name="Thomas B.C."/>
            <person name="Singh A."/>
            <person name="Wilkins M.J."/>
            <person name="Karaoz U."/>
            <person name="Brodie E.L."/>
            <person name="Williams K.H."/>
            <person name="Hubbard S.S."/>
            <person name="Banfield J.F."/>
        </authorList>
    </citation>
    <scope>NUCLEOTIDE SEQUENCE [LARGE SCALE GENOMIC DNA]</scope>
</reference>
<evidence type="ECO:0000313" key="1">
    <source>
        <dbReference type="EMBL" id="OHA41910.1"/>
    </source>
</evidence>
<gene>
    <name evidence="1" type="ORF">A3G52_04095</name>
</gene>
<dbReference type="EMBL" id="MHSK01000023">
    <property type="protein sequence ID" value="OHA41910.1"/>
    <property type="molecule type" value="Genomic_DNA"/>
</dbReference>
<sequence>MSSIYRLVSMYIILAAAIFGIIAPSSVSIALDSSAFNPLNAFSRNLSYGSEGLDVLELQRILNKDPGTLVALNGPGSNGLETQYFGPATLQAVIKFQEKFAEEILAPYGLSRGTGYVGETTRAKLNSMVETAAGSLPGNIVMGQLAESPNVISISPVQGGNGEKITVYGENFLPLNTVMTNFKIFPDIPSFDGKTLEFIFDNPPFQELQRIRNKGKIDDIDIPFYVWVANENGTSTAFATFTIQIK</sequence>
<organism evidence="1 2">
    <name type="scientific">Candidatus Taylorbacteria bacterium RIFCSPLOWO2_12_FULL_43_20</name>
    <dbReference type="NCBI Taxonomy" id="1802332"/>
    <lineage>
        <taxon>Bacteria</taxon>
        <taxon>Candidatus Tayloriibacteriota</taxon>
    </lineage>
</organism>
<evidence type="ECO:0000313" key="2">
    <source>
        <dbReference type="Proteomes" id="UP000177269"/>
    </source>
</evidence>
<name>A0A1G2P0Q5_9BACT</name>
<dbReference type="SUPFAM" id="SSF47090">
    <property type="entry name" value="PGBD-like"/>
    <property type="match status" value="1"/>
</dbReference>
<evidence type="ECO:0008006" key="3">
    <source>
        <dbReference type="Google" id="ProtNLM"/>
    </source>
</evidence>